<gene>
    <name evidence="2" type="ORF">L195_g038956</name>
</gene>
<dbReference type="Proteomes" id="UP000236291">
    <property type="component" value="Unassembled WGS sequence"/>
</dbReference>
<dbReference type="EMBL" id="ASHM01042972">
    <property type="protein sequence ID" value="PNX82919.1"/>
    <property type="molecule type" value="Genomic_DNA"/>
</dbReference>
<dbReference type="PANTHER" id="PTHR33232:SF18">
    <property type="entry name" value="PROTEIN SIEVE ELEMENT OCCLUSION B-LIKE"/>
    <property type="match status" value="1"/>
</dbReference>
<name>A0A2K3LWM4_TRIPR</name>
<reference evidence="2 3" key="1">
    <citation type="journal article" date="2014" name="Am. J. Bot.">
        <title>Genome assembly and annotation for red clover (Trifolium pratense; Fabaceae).</title>
        <authorList>
            <person name="Istvanek J."/>
            <person name="Jaros M."/>
            <person name="Krenek A."/>
            <person name="Repkova J."/>
        </authorList>
    </citation>
    <scope>NUCLEOTIDE SEQUENCE [LARGE SCALE GENOMIC DNA]</scope>
    <source>
        <strain evidence="3">cv. Tatra</strain>
        <tissue evidence="2">Young leaves</tissue>
    </source>
</reference>
<accession>A0A2K3LWM4</accession>
<feature type="domain" description="Sieve element occlusion C-terminal" evidence="1">
    <location>
        <begin position="6"/>
        <end position="85"/>
    </location>
</feature>
<evidence type="ECO:0000259" key="1">
    <source>
        <dbReference type="Pfam" id="PF14577"/>
    </source>
</evidence>
<dbReference type="InterPro" id="IPR027944">
    <property type="entry name" value="SEO_C"/>
</dbReference>
<dbReference type="PANTHER" id="PTHR33232">
    <property type="entry name" value="PROTEIN SIEVE ELEMENT OCCLUSION B-LIKE"/>
    <property type="match status" value="1"/>
</dbReference>
<evidence type="ECO:0000313" key="2">
    <source>
        <dbReference type="EMBL" id="PNX82919.1"/>
    </source>
</evidence>
<reference evidence="2 3" key="2">
    <citation type="journal article" date="2017" name="Front. Plant Sci.">
        <title>Gene Classification and Mining of Molecular Markers Useful in Red Clover (Trifolium pratense) Breeding.</title>
        <authorList>
            <person name="Istvanek J."/>
            <person name="Dluhosova J."/>
            <person name="Dluhos P."/>
            <person name="Patkova L."/>
            <person name="Nedelnik J."/>
            <person name="Repkova J."/>
        </authorList>
    </citation>
    <scope>NUCLEOTIDE SEQUENCE [LARGE SCALE GENOMIC DNA]</scope>
    <source>
        <strain evidence="3">cv. Tatra</strain>
        <tissue evidence="2">Young leaves</tissue>
    </source>
</reference>
<organism evidence="2 3">
    <name type="scientific">Trifolium pratense</name>
    <name type="common">Red clover</name>
    <dbReference type="NCBI Taxonomy" id="57577"/>
    <lineage>
        <taxon>Eukaryota</taxon>
        <taxon>Viridiplantae</taxon>
        <taxon>Streptophyta</taxon>
        <taxon>Embryophyta</taxon>
        <taxon>Tracheophyta</taxon>
        <taxon>Spermatophyta</taxon>
        <taxon>Magnoliopsida</taxon>
        <taxon>eudicotyledons</taxon>
        <taxon>Gunneridae</taxon>
        <taxon>Pentapetalae</taxon>
        <taxon>rosids</taxon>
        <taxon>fabids</taxon>
        <taxon>Fabales</taxon>
        <taxon>Fabaceae</taxon>
        <taxon>Papilionoideae</taxon>
        <taxon>50 kb inversion clade</taxon>
        <taxon>NPAAA clade</taxon>
        <taxon>Hologalegina</taxon>
        <taxon>IRL clade</taxon>
        <taxon>Trifolieae</taxon>
        <taxon>Trifolium</taxon>
    </lineage>
</organism>
<dbReference type="STRING" id="57577.A0A2K3LWM4"/>
<dbReference type="AlphaFoldDB" id="A0A2K3LWM4"/>
<dbReference type="Pfam" id="PF14577">
    <property type="entry name" value="SEO_C"/>
    <property type="match status" value="1"/>
</dbReference>
<protein>
    <submittedName>
        <fullName evidence="2">Sieve element occlusion protein</fullName>
    </submittedName>
</protein>
<evidence type="ECO:0000313" key="3">
    <source>
        <dbReference type="Proteomes" id="UP000236291"/>
    </source>
</evidence>
<comment type="caution">
    <text evidence="2">The sequence shown here is derived from an EMBL/GenBank/DDBJ whole genome shotgun (WGS) entry which is preliminary data.</text>
</comment>
<feature type="non-terminal residue" evidence="2">
    <location>
        <position position="1"/>
    </location>
</feature>
<proteinExistence type="predicted"/>
<dbReference type="InterPro" id="IPR039299">
    <property type="entry name" value="SEOA"/>
</dbReference>
<sequence length="95" mass="10690">GSVVAYVGHGKTVLMTVKESGKWICEVSKKGFEDSFKEHHNKVAKTVRICSHLEIHNVAGKIPDFIECPDCNRTMEVFITYKCCHINEDKANGDH</sequence>
<dbReference type="GO" id="GO:0010088">
    <property type="term" value="P:phloem development"/>
    <property type="evidence" value="ECO:0007669"/>
    <property type="project" value="InterPro"/>
</dbReference>
<dbReference type="ExpressionAtlas" id="A0A2K3LWM4">
    <property type="expression patterns" value="baseline"/>
</dbReference>